<dbReference type="Proteomes" id="UP000887565">
    <property type="component" value="Unplaced"/>
</dbReference>
<proteinExistence type="predicted"/>
<dbReference type="WBParaSite" id="nRc.2.0.1.t20139-RA">
    <property type="protein sequence ID" value="nRc.2.0.1.t20139-RA"/>
    <property type="gene ID" value="nRc.2.0.1.g20139"/>
</dbReference>
<feature type="region of interest" description="Disordered" evidence="1">
    <location>
        <begin position="1"/>
        <end position="66"/>
    </location>
</feature>
<sequence length="145" mass="16289">MGSQRLNQMGIKRRAPDNDKQQPDKYQRMDAKSLGKFKVARLPRAKKQPPAMQEPSTSTSQRRGKGVCMRLDHRLTACHNMQTLQLKPESTQFSADGNVGLETQGMLGTLLMASCIGKSPCKLMNWMTSGADICIEVERHRKTKK</sequence>
<evidence type="ECO:0000313" key="2">
    <source>
        <dbReference type="Proteomes" id="UP000887565"/>
    </source>
</evidence>
<keyword evidence="2" id="KW-1185">Reference proteome</keyword>
<evidence type="ECO:0000256" key="1">
    <source>
        <dbReference type="SAM" id="MobiDB-lite"/>
    </source>
</evidence>
<accession>A0A915J202</accession>
<feature type="compositionally biased region" description="Basic and acidic residues" evidence="1">
    <location>
        <begin position="14"/>
        <end position="33"/>
    </location>
</feature>
<organism evidence="2 3">
    <name type="scientific">Romanomermis culicivorax</name>
    <name type="common">Nematode worm</name>
    <dbReference type="NCBI Taxonomy" id="13658"/>
    <lineage>
        <taxon>Eukaryota</taxon>
        <taxon>Metazoa</taxon>
        <taxon>Ecdysozoa</taxon>
        <taxon>Nematoda</taxon>
        <taxon>Enoplea</taxon>
        <taxon>Dorylaimia</taxon>
        <taxon>Mermithida</taxon>
        <taxon>Mermithoidea</taxon>
        <taxon>Mermithidae</taxon>
        <taxon>Romanomermis</taxon>
    </lineage>
</organism>
<evidence type="ECO:0000313" key="3">
    <source>
        <dbReference type="WBParaSite" id="nRc.2.0.1.t20139-RA"/>
    </source>
</evidence>
<dbReference type="AlphaFoldDB" id="A0A915J202"/>
<feature type="compositionally biased region" description="Basic residues" evidence="1">
    <location>
        <begin position="38"/>
        <end position="47"/>
    </location>
</feature>
<protein>
    <submittedName>
        <fullName evidence="3">Uncharacterized protein</fullName>
    </submittedName>
</protein>
<reference evidence="3" key="1">
    <citation type="submission" date="2022-11" db="UniProtKB">
        <authorList>
            <consortium name="WormBaseParasite"/>
        </authorList>
    </citation>
    <scope>IDENTIFICATION</scope>
</reference>
<name>A0A915J202_ROMCU</name>